<comment type="caution">
    <text evidence="3">The sequence shown here is derived from an EMBL/GenBank/DDBJ whole genome shotgun (WGS) entry which is preliminary data.</text>
</comment>
<dbReference type="PANTHER" id="PTHR21621:SF0">
    <property type="entry name" value="BETA-CITRYLGLUTAMATE SYNTHASE B-RELATED"/>
    <property type="match status" value="1"/>
</dbReference>
<evidence type="ECO:0000259" key="2">
    <source>
        <dbReference type="Pfam" id="PF21068"/>
    </source>
</evidence>
<dbReference type="Gene3D" id="3.30.470.20">
    <property type="entry name" value="ATP-grasp fold, B domain"/>
    <property type="match status" value="1"/>
</dbReference>
<keyword evidence="4" id="KW-1185">Reference proteome</keyword>
<dbReference type="EMBL" id="JBHMEY010000012">
    <property type="protein sequence ID" value="MFB9095904.1"/>
    <property type="molecule type" value="Genomic_DNA"/>
</dbReference>
<dbReference type="InterPro" id="IPR013651">
    <property type="entry name" value="ATP-grasp_RimK-type"/>
</dbReference>
<feature type="domain" description="ATP-grasp fold RimK-type" evidence="1">
    <location>
        <begin position="135"/>
        <end position="314"/>
    </location>
</feature>
<feature type="domain" description="MvdD-like pre-ATP grasp" evidence="2">
    <location>
        <begin position="1"/>
        <end position="115"/>
    </location>
</feature>
<evidence type="ECO:0000313" key="3">
    <source>
        <dbReference type="EMBL" id="MFB9095904.1"/>
    </source>
</evidence>
<dbReference type="RefSeq" id="WP_236457475.1">
    <property type="nucleotide sequence ID" value="NZ_CBCSGE010000006.1"/>
</dbReference>
<dbReference type="Pfam" id="PF21068">
    <property type="entry name" value="ATPgraspMvdD"/>
    <property type="match status" value="1"/>
</dbReference>
<reference evidence="3 4" key="1">
    <citation type="submission" date="2024-09" db="EMBL/GenBank/DDBJ databases">
        <authorList>
            <person name="Sun Q."/>
            <person name="Mori K."/>
        </authorList>
    </citation>
    <scope>NUCLEOTIDE SEQUENCE [LARGE SCALE GENOMIC DNA]</scope>
    <source>
        <strain evidence="3 4">CECT 7955</strain>
    </source>
</reference>
<dbReference type="PANTHER" id="PTHR21621">
    <property type="entry name" value="RIBOSOMAL PROTEIN S6 MODIFICATION PROTEIN"/>
    <property type="match status" value="1"/>
</dbReference>
<dbReference type="InterPro" id="IPR026455">
    <property type="entry name" value="GRASP_w_spasm"/>
</dbReference>
<dbReference type="NCBIfam" id="TIGR04192">
    <property type="entry name" value="GRASP_w_spasm"/>
    <property type="match status" value="1"/>
</dbReference>
<dbReference type="InterPro" id="IPR048936">
    <property type="entry name" value="MvdD-like_ATPgrasp"/>
</dbReference>
<evidence type="ECO:0000313" key="4">
    <source>
        <dbReference type="Proteomes" id="UP001589607"/>
    </source>
</evidence>
<name>A0ABV5GKI4_9FLAO</name>
<protein>
    <submittedName>
        <fullName evidence="3">Grasp-with-spasm system ATP-grasp peptide maturase</fullName>
    </submittedName>
</protein>
<sequence length="321" mass="37823">MILILSTPRDTDTQIVVENLQSRNADFFRLNDEDIMSGLVTLNLAPNDLDKSYLVRDNKKIYFSDVKVVWMRKFGFFKTYEDFFGKKDDLTRYIYSEFSVIRNLIFKLLEEKKWLFKRSNMLTKIEILKHASDIGLKTPNSLITSSLKQLDFFFKENNNLIISKSIGEGKHIEFNNKNYPFFTQIIKSLDGLPDSFSPSLFQEYINKKYELRTFFLDDKLYTMVIFSQNNEKTKIDFRNYDIDKPNRVGRYQLPLVIEEKIIKLMNKMGLNTGSIDIIKSVNNEYYFLEVNPSGQFGMTSIPCNFNLHQKVSNYLIDNNEK</sequence>
<proteinExistence type="predicted"/>
<dbReference type="Proteomes" id="UP001589607">
    <property type="component" value="Unassembled WGS sequence"/>
</dbReference>
<dbReference type="Pfam" id="PF08443">
    <property type="entry name" value="RimK"/>
    <property type="match status" value="1"/>
</dbReference>
<dbReference type="SUPFAM" id="SSF56059">
    <property type="entry name" value="Glutathione synthetase ATP-binding domain-like"/>
    <property type="match status" value="1"/>
</dbReference>
<evidence type="ECO:0000259" key="1">
    <source>
        <dbReference type="Pfam" id="PF08443"/>
    </source>
</evidence>
<gene>
    <name evidence="3" type="primary">gwsG</name>
    <name evidence="3" type="ORF">ACFFVF_05210</name>
</gene>
<organism evidence="3 4">
    <name type="scientific">Flavobacterium jumunjinense</name>
    <dbReference type="NCBI Taxonomy" id="998845"/>
    <lineage>
        <taxon>Bacteria</taxon>
        <taxon>Pseudomonadati</taxon>
        <taxon>Bacteroidota</taxon>
        <taxon>Flavobacteriia</taxon>
        <taxon>Flavobacteriales</taxon>
        <taxon>Flavobacteriaceae</taxon>
        <taxon>Flavobacterium</taxon>
    </lineage>
</organism>
<accession>A0ABV5GKI4</accession>